<dbReference type="AlphaFoldDB" id="A0A6J7HLY4"/>
<proteinExistence type="predicted"/>
<organism evidence="1">
    <name type="scientific">freshwater metagenome</name>
    <dbReference type="NCBI Taxonomy" id="449393"/>
    <lineage>
        <taxon>unclassified sequences</taxon>
        <taxon>metagenomes</taxon>
        <taxon>ecological metagenomes</taxon>
    </lineage>
</organism>
<evidence type="ECO:0000313" key="1">
    <source>
        <dbReference type="EMBL" id="CAB4920914.1"/>
    </source>
</evidence>
<name>A0A6J7HLY4_9ZZZZ</name>
<gene>
    <name evidence="1" type="ORF">UFOPK3610_01407</name>
</gene>
<dbReference type="EMBL" id="CAFBMR010000064">
    <property type="protein sequence ID" value="CAB4920914.1"/>
    <property type="molecule type" value="Genomic_DNA"/>
</dbReference>
<reference evidence="1" key="1">
    <citation type="submission" date="2020-05" db="EMBL/GenBank/DDBJ databases">
        <authorList>
            <person name="Chiriac C."/>
            <person name="Salcher M."/>
            <person name="Ghai R."/>
            <person name="Kavagutti S V."/>
        </authorList>
    </citation>
    <scope>NUCLEOTIDE SEQUENCE</scope>
</reference>
<protein>
    <submittedName>
        <fullName evidence="1">Unannotated protein</fullName>
    </submittedName>
</protein>
<sequence>MRIGGISSVHELVEDITAACTIKGDDYELGGLLARCEPGDIKGRLWLIFGGNSATISGHCEVNVGVTRWLLGGSPIGAGFGWLTRVWGVAGAGLARGSTQTTCCGLVA</sequence>
<accession>A0A6J7HLY4</accession>